<dbReference type="PANTHER" id="PTHR47529">
    <property type="entry name" value="PEPTIDYL-PROLYL CIS-TRANS ISOMERASE D"/>
    <property type="match status" value="1"/>
</dbReference>
<keyword evidence="6" id="KW-0472">Membrane</keyword>
<keyword evidence="5" id="KW-1133">Transmembrane helix</keyword>
<evidence type="ECO:0000256" key="6">
    <source>
        <dbReference type="ARBA" id="ARBA00023136"/>
    </source>
</evidence>
<dbReference type="RefSeq" id="WP_310326616.1">
    <property type="nucleotide sequence ID" value="NZ_JAVDXV010000002.1"/>
</dbReference>
<evidence type="ECO:0000256" key="8">
    <source>
        <dbReference type="ARBA" id="ARBA00038408"/>
    </source>
</evidence>
<evidence type="ECO:0000259" key="12">
    <source>
        <dbReference type="PROSITE" id="PS50198"/>
    </source>
</evidence>
<evidence type="ECO:0000313" key="13">
    <source>
        <dbReference type="EMBL" id="MDR7332293.1"/>
    </source>
</evidence>
<keyword evidence="2" id="KW-1003">Cell membrane</keyword>
<evidence type="ECO:0000256" key="2">
    <source>
        <dbReference type="ARBA" id="ARBA00022475"/>
    </source>
</evidence>
<dbReference type="InterPro" id="IPR052029">
    <property type="entry name" value="PpiD_chaperone"/>
</dbReference>
<evidence type="ECO:0000256" key="10">
    <source>
        <dbReference type="ARBA" id="ARBA00042775"/>
    </source>
</evidence>
<dbReference type="GO" id="GO:0003755">
    <property type="term" value="F:peptidyl-prolyl cis-trans isomerase activity"/>
    <property type="evidence" value="ECO:0007669"/>
    <property type="project" value="UniProtKB-EC"/>
</dbReference>
<dbReference type="Proteomes" id="UP001180825">
    <property type="component" value="Unassembled WGS sequence"/>
</dbReference>
<evidence type="ECO:0000256" key="7">
    <source>
        <dbReference type="ARBA" id="ARBA00023186"/>
    </source>
</evidence>
<evidence type="ECO:0000256" key="9">
    <source>
        <dbReference type="ARBA" id="ARBA00040743"/>
    </source>
</evidence>
<dbReference type="InterPro" id="IPR000297">
    <property type="entry name" value="PPIase_PpiC"/>
</dbReference>
<evidence type="ECO:0000256" key="1">
    <source>
        <dbReference type="ARBA" id="ARBA00004382"/>
    </source>
</evidence>
<accession>A0ABU2A6Q7</accession>
<dbReference type="PANTHER" id="PTHR47529:SF1">
    <property type="entry name" value="PERIPLASMIC CHAPERONE PPID"/>
    <property type="match status" value="1"/>
</dbReference>
<dbReference type="Gene3D" id="3.10.50.40">
    <property type="match status" value="1"/>
</dbReference>
<evidence type="ECO:0000313" key="14">
    <source>
        <dbReference type="Proteomes" id="UP001180825"/>
    </source>
</evidence>
<protein>
    <recommendedName>
        <fullName evidence="9">Periplasmic chaperone PpiD</fullName>
    </recommendedName>
    <alternativeName>
        <fullName evidence="10">Periplasmic folding chaperone</fullName>
    </alternativeName>
</protein>
<evidence type="ECO:0000256" key="11">
    <source>
        <dbReference type="PROSITE-ProRule" id="PRU00278"/>
    </source>
</evidence>
<proteinExistence type="inferred from homology"/>
<keyword evidence="7" id="KW-0143">Chaperone</keyword>
<reference evidence="13 14" key="1">
    <citation type="submission" date="2023-07" db="EMBL/GenBank/DDBJ databases">
        <title>Sorghum-associated microbial communities from plants grown in Nebraska, USA.</title>
        <authorList>
            <person name="Schachtman D."/>
        </authorList>
    </citation>
    <scope>NUCLEOTIDE SEQUENCE [LARGE SCALE GENOMIC DNA]</scope>
    <source>
        <strain evidence="13 14">BE316</strain>
    </source>
</reference>
<keyword evidence="11" id="KW-0697">Rotamase</keyword>
<dbReference type="SUPFAM" id="SSF54534">
    <property type="entry name" value="FKBP-like"/>
    <property type="match status" value="1"/>
</dbReference>
<feature type="domain" description="PpiC" evidence="12">
    <location>
        <begin position="268"/>
        <end position="371"/>
    </location>
</feature>
<keyword evidence="11 13" id="KW-0413">Isomerase</keyword>
<comment type="caution">
    <text evidence="13">The sequence shown here is derived from an EMBL/GenBank/DDBJ whole genome shotgun (WGS) entry which is preliminary data.</text>
</comment>
<organism evidence="13 14">
    <name type="scientific">Roseateles asaccharophilus</name>
    <dbReference type="NCBI Taxonomy" id="582607"/>
    <lineage>
        <taxon>Bacteria</taxon>
        <taxon>Pseudomonadati</taxon>
        <taxon>Pseudomonadota</taxon>
        <taxon>Betaproteobacteria</taxon>
        <taxon>Burkholderiales</taxon>
        <taxon>Sphaerotilaceae</taxon>
        <taxon>Roseateles</taxon>
    </lineage>
</organism>
<comment type="similarity">
    <text evidence="8">Belongs to the PpiD chaperone family.</text>
</comment>
<keyword evidence="3" id="KW-0997">Cell inner membrane</keyword>
<dbReference type="EMBL" id="JAVDXV010000002">
    <property type="protein sequence ID" value="MDR7332293.1"/>
    <property type="molecule type" value="Genomic_DNA"/>
</dbReference>
<dbReference type="InterPro" id="IPR046357">
    <property type="entry name" value="PPIase_dom_sf"/>
</dbReference>
<gene>
    <name evidence="13" type="ORF">J2X21_001419</name>
</gene>
<comment type="subcellular location">
    <subcellularLocation>
        <location evidence="1">Cell inner membrane</location>
        <topology evidence="1">Single-pass type II membrane protein</topology>
        <orientation evidence="1">Periplasmic side</orientation>
    </subcellularLocation>
</comment>
<evidence type="ECO:0000256" key="4">
    <source>
        <dbReference type="ARBA" id="ARBA00022692"/>
    </source>
</evidence>
<sequence length="638" mass="69233">MFEFVRQHNKLFQFILLLLILPSFAFVGIEGYTSMMGGANAGVASVDGRKVTQGEWEAAQRQFADRVRAQSPGVDPKLLDSPEAKHQALENLVTERTLQAAAMHQHFTPSSEVVKARFWADPQFAFLRNSDGATINKALLAAQGMTQSMFMERLRQDYAVRQVTAPVESSVTIGDAAPKLAFDSLLQQREVQLQRFDVREFAAKLNPSDADIEAFYKEPANAAKFQLPESAQIQYVVLDLEALKKDVSFTEEDLRKYYEENATRYGVPEERRASHILIKAERSAPADERAKAKAKAEALLADVRKNPASFADVAKKNSQDEGSAVNGGDLDFFGRGAMVKEFDAAVYAMKQGEISNLVETDFGFHIIQLTGARGGEKKSFDAVRGEVEAEVRKQLAQRKYSEAAEQFGNLVYEQSDTLQPAADKLKLQLQTATVRRQAQPGAVGPLASAKLLEAVFAPEALTNKRNTEAIETGPSQLVSARIVQHNPARVPPLADVKDRARLLLVQKLAAAEAKKAGEARLAALKSNPADLAGLEAAVTVSRAKPMGLTRAQLEAVLGADAAKLPATAGVLADDGSYVVVRINQLQPRDPAVVDDKVAARQYAAAWARAEGQAYMSALKSQYKAVINVAAPASAASAP</sequence>
<dbReference type="Gene3D" id="1.10.4030.10">
    <property type="entry name" value="Porin chaperone SurA, peptide-binding domain"/>
    <property type="match status" value="1"/>
</dbReference>
<dbReference type="PROSITE" id="PS50198">
    <property type="entry name" value="PPIC_PPIASE_2"/>
    <property type="match status" value="1"/>
</dbReference>
<dbReference type="InterPro" id="IPR027304">
    <property type="entry name" value="Trigger_fact/SurA_dom_sf"/>
</dbReference>
<dbReference type="SUPFAM" id="SSF109998">
    <property type="entry name" value="Triger factor/SurA peptide-binding domain-like"/>
    <property type="match status" value="1"/>
</dbReference>
<evidence type="ECO:0000256" key="5">
    <source>
        <dbReference type="ARBA" id="ARBA00022989"/>
    </source>
</evidence>
<evidence type="ECO:0000256" key="3">
    <source>
        <dbReference type="ARBA" id="ARBA00022519"/>
    </source>
</evidence>
<dbReference type="Pfam" id="PF13624">
    <property type="entry name" value="SurA_N_3"/>
    <property type="match status" value="1"/>
</dbReference>
<name>A0ABU2A6Q7_9BURK</name>
<dbReference type="Pfam" id="PF13616">
    <property type="entry name" value="Rotamase_3"/>
    <property type="match status" value="1"/>
</dbReference>
<keyword evidence="14" id="KW-1185">Reference proteome</keyword>
<keyword evidence="4" id="KW-0812">Transmembrane</keyword>